<dbReference type="Proteomes" id="UP000243459">
    <property type="component" value="Chromosome 4"/>
</dbReference>
<keyword evidence="2" id="KW-1185">Reference proteome</keyword>
<protein>
    <submittedName>
        <fullName evidence="1">Uncharacterized protein</fullName>
    </submittedName>
</protein>
<evidence type="ECO:0000313" key="1">
    <source>
        <dbReference type="EMBL" id="ONK71069.1"/>
    </source>
</evidence>
<dbReference type="AlphaFoldDB" id="A0A5P1F2P9"/>
<accession>A0A5P1F2P9</accession>
<dbReference type="Gramene" id="ONK71069">
    <property type="protein sequence ID" value="ONK71069"/>
    <property type="gene ID" value="A4U43_C04F4400"/>
</dbReference>
<sequence>MLTSKESAPLPGVSPEVNLVLYRHKTSFVPASDSSEGCPQVHSDFLDTSSGGGVEVDVAQSWSIDDIDDRIFADLNHAGTDRS</sequence>
<gene>
    <name evidence="1" type="ORF">A4U43_C04F4400</name>
</gene>
<evidence type="ECO:0000313" key="2">
    <source>
        <dbReference type="Proteomes" id="UP000243459"/>
    </source>
</evidence>
<reference evidence="2" key="1">
    <citation type="journal article" date="2017" name="Nat. Commun.">
        <title>The asparagus genome sheds light on the origin and evolution of a young Y chromosome.</title>
        <authorList>
            <person name="Harkess A."/>
            <person name="Zhou J."/>
            <person name="Xu C."/>
            <person name="Bowers J.E."/>
            <person name="Van der Hulst R."/>
            <person name="Ayyampalayam S."/>
            <person name="Mercati F."/>
            <person name="Riccardi P."/>
            <person name="McKain M.R."/>
            <person name="Kakrana A."/>
            <person name="Tang H."/>
            <person name="Ray J."/>
            <person name="Groenendijk J."/>
            <person name="Arikit S."/>
            <person name="Mathioni S.M."/>
            <person name="Nakano M."/>
            <person name="Shan H."/>
            <person name="Telgmann-Rauber A."/>
            <person name="Kanno A."/>
            <person name="Yue Z."/>
            <person name="Chen H."/>
            <person name="Li W."/>
            <person name="Chen Y."/>
            <person name="Xu X."/>
            <person name="Zhang Y."/>
            <person name="Luo S."/>
            <person name="Chen H."/>
            <person name="Gao J."/>
            <person name="Mao Z."/>
            <person name="Pires J.C."/>
            <person name="Luo M."/>
            <person name="Kudrna D."/>
            <person name="Wing R.A."/>
            <person name="Meyers B.C."/>
            <person name="Yi K."/>
            <person name="Kong H."/>
            <person name="Lavrijsen P."/>
            <person name="Sunseri F."/>
            <person name="Falavigna A."/>
            <person name="Ye Y."/>
            <person name="Leebens-Mack J.H."/>
            <person name="Chen G."/>
        </authorList>
    </citation>
    <scope>NUCLEOTIDE SEQUENCE [LARGE SCALE GENOMIC DNA]</scope>
    <source>
        <strain evidence="2">cv. DH0086</strain>
    </source>
</reference>
<proteinExistence type="predicted"/>
<dbReference type="EMBL" id="CM007384">
    <property type="protein sequence ID" value="ONK71069.1"/>
    <property type="molecule type" value="Genomic_DNA"/>
</dbReference>
<name>A0A5P1F2P9_ASPOF</name>
<organism evidence="1 2">
    <name type="scientific">Asparagus officinalis</name>
    <name type="common">Garden asparagus</name>
    <dbReference type="NCBI Taxonomy" id="4686"/>
    <lineage>
        <taxon>Eukaryota</taxon>
        <taxon>Viridiplantae</taxon>
        <taxon>Streptophyta</taxon>
        <taxon>Embryophyta</taxon>
        <taxon>Tracheophyta</taxon>
        <taxon>Spermatophyta</taxon>
        <taxon>Magnoliopsida</taxon>
        <taxon>Liliopsida</taxon>
        <taxon>Asparagales</taxon>
        <taxon>Asparagaceae</taxon>
        <taxon>Asparagoideae</taxon>
        <taxon>Asparagus</taxon>
    </lineage>
</organism>